<sequence length="137" mass="15474">MIISQNGLITLEYDPATDILSVSLPDIRKFTVSEVERSLAMVVEAVLSYDIKKILLDSSKSIVEVDDAEYRVVIMKFSGDLMKTRLKYLARVGSPIAAQEKRASEVAQEVTRTQTLPVEFQNFMDRVEAHSWLVAKH</sequence>
<dbReference type="RefSeq" id="WP_345161482.1">
    <property type="nucleotide sequence ID" value="NZ_BAABGX010000001.1"/>
</dbReference>
<name>A0ABP8F6A5_9BACT</name>
<evidence type="ECO:0000313" key="2">
    <source>
        <dbReference type="Proteomes" id="UP001501844"/>
    </source>
</evidence>
<proteinExistence type="predicted"/>
<accession>A0ABP8F6A5</accession>
<organism evidence="1 2">
    <name type="scientific">Nibribacter koreensis</name>
    <dbReference type="NCBI Taxonomy" id="1084519"/>
    <lineage>
        <taxon>Bacteria</taxon>
        <taxon>Pseudomonadati</taxon>
        <taxon>Bacteroidota</taxon>
        <taxon>Cytophagia</taxon>
        <taxon>Cytophagales</taxon>
        <taxon>Hymenobacteraceae</taxon>
        <taxon>Nibribacter</taxon>
    </lineage>
</organism>
<gene>
    <name evidence="1" type="ORF">GCM10023183_02290</name>
</gene>
<evidence type="ECO:0000313" key="1">
    <source>
        <dbReference type="EMBL" id="GAA4295952.1"/>
    </source>
</evidence>
<keyword evidence="2" id="KW-1185">Reference proteome</keyword>
<reference evidence="2" key="1">
    <citation type="journal article" date="2019" name="Int. J. Syst. Evol. Microbiol.">
        <title>The Global Catalogue of Microorganisms (GCM) 10K type strain sequencing project: providing services to taxonomists for standard genome sequencing and annotation.</title>
        <authorList>
            <consortium name="The Broad Institute Genomics Platform"/>
            <consortium name="The Broad Institute Genome Sequencing Center for Infectious Disease"/>
            <person name="Wu L."/>
            <person name="Ma J."/>
        </authorList>
    </citation>
    <scope>NUCLEOTIDE SEQUENCE [LARGE SCALE GENOMIC DNA]</scope>
    <source>
        <strain evidence="2">JCM 17917</strain>
    </source>
</reference>
<protein>
    <recommendedName>
        <fullName evidence="3">STAS/SEC14 domain-containing protein</fullName>
    </recommendedName>
</protein>
<comment type="caution">
    <text evidence="1">The sequence shown here is derived from an EMBL/GenBank/DDBJ whole genome shotgun (WGS) entry which is preliminary data.</text>
</comment>
<evidence type="ECO:0008006" key="3">
    <source>
        <dbReference type="Google" id="ProtNLM"/>
    </source>
</evidence>
<dbReference type="Proteomes" id="UP001501844">
    <property type="component" value="Unassembled WGS sequence"/>
</dbReference>
<dbReference type="EMBL" id="BAABGX010000001">
    <property type="protein sequence ID" value="GAA4295952.1"/>
    <property type="molecule type" value="Genomic_DNA"/>
</dbReference>